<dbReference type="EMBL" id="SWCJ01000012">
    <property type="protein sequence ID" value="TKB53318.1"/>
    <property type="molecule type" value="Genomic_DNA"/>
</dbReference>
<keyword evidence="2" id="KW-1185">Reference proteome</keyword>
<proteinExistence type="predicted"/>
<name>A0A4U1BLB3_9GAMM</name>
<sequence>METFSVNFFLAGQVKQLAFRRMAAPPRKGDICIFNKQQYLVWSVTWCMDEDATNDGSQRLNLELEKM</sequence>
<dbReference type="AlphaFoldDB" id="A0A4U1BLB3"/>
<reference evidence="1 2" key="1">
    <citation type="submission" date="2019-04" db="EMBL/GenBank/DDBJ databases">
        <authorList>
            <person name="Hwang J.C."/>
        </authorList>
    </citation>
    <scope>NUCLEOTIDE SEQUENCE [LARGE SCALE GENOMIC DNA]</scope>
    <source>
        <strain evidence="1 2">IMCC35002</strain>
    </source>
</reference>
<accession>A0A4U1BLB3</accession>
<organism evidence="1 2">
    <name type="scientific">Ferrimonas aestuarii</name>
    <dbReference type="NCBI Taxonomy" id="2569539"/>
    <lineage>
        <taxon>Bacteria</taxon>
        <taxon>Pseudomonadati</taxon>
        <taxon>Pseudomonadota</taxon>
        <taxon>Gammaproteobacteria</taxon>
        <taxon>Alteromonadales</taxon>
        <taxon>Ferrimonadaceae</taxon>
        <taxon>Ferrimonas</taxon>
    </lineage>
</organism>
<dbReference type="Proteomes" id="UP000305675">
    <property type="component" value="Unassembled WGS sequence"/>
</dbReference>
<dbReference type="RefSeq" id="WP_136864186.1">
    <property type="nucleotide sequence ID" value="NZ_SWCJ01000012.1"/>
</dbReference>
<comment type="caution">
    <text evidence="1">The sequence shown here is derived from an EMBL/GenBank/DDBJ whole genome shotgun (WGS) entry which is preliminary data.</text>
</comment>
<evidence type="ECO:0000313" key="1">
    <source>
        <dbReference type="EMBL" id="TKB53318.1"/>
    </source>
</evidence>
<protein>
    <submittedName>
        <fullName evidence="1">Uncharacterized protein</fullName>
    </submittedName>
</protein>
<gene>
    <name evidence="1" type="ORF">FCL42_14715</name>
</gene>
<evidence type="ECO:0000313" key="2">
    <source>
        <dbReference type="Proteomes" id="UP000305675"/>
    </source>
</evidence>